<accession>A0A1H0I663</accession>
<comment type="similarity">
    <text evidence="1 4">Belongs to the prolyl-tRNA editing family. YbaK/EbsC subfamily.</text>
</comment>
<evidence type="ECO:0000259" key="5">
    <source>
        <dbReference type="Pfam" id="PF04073"/>
    </source>
</evidence>
<dbReference type="NCBIfam" id="TIGR00011">
    <property type="entry name" value="YbaK_EbsC"/>
    <property type="match status" value="1"/>
</dbReference>
<dbReference type="PANTHER" id="PTHR30411">
    <property type="entry name" value="CYTOPLASMIC PROTEIN"/>
    <property type="match status" value="1"/>
</dbReference>
<evidence type="ECO:0000313" key="6">
    <source>
        <dbReference type="EMBL" id="SDO26581.1"/>
    </source>
</evidence>
<dbReference type="PIRSF" id="PIRSF006181">
    <property type="entry name" value="EbsC_YbaK"/>
    <property type="match status" value="1"/>
</dbReference>
<evidence type="ECO:0000313" key="7">
    <source>
        <dbReference type="Proteomes" id="UP000198741"/>
    </source>
</evidence>
<name>A0A1H0I663_9ACTN</name>
<dbReference type="Gene3D" id="3.90.960.10">
    <property type="entry name" value="YbaK/aminoacyl-tRNA synthetase-associated domain"/>
    <property type="match status" value="1"/>
</dbReference>
<dbReference type="GO" id="GO:0006412">
    <property type="term" value="P:translation"/>
    <property type="evidence" value="ECO:0007669"/>
    <property type="project" value="UniProtKB-KW"/>
</dbReference>
<sequence length="159" mass="16021">MAGAPTPAIAALIKAKIAHTVRPYEHDPRTTAYGDEVVAALGQDPARVFKTLVASVDGALVVGVVPVSAHLDLKALASAAGGKRAVMAAVAEAERSSGYVAGGISPIGQRRPLRTIVDSSAGDFPTIFVSAGRRGLQVEIAAADLVAVCRGVMAPIAGA</sequence>
<reference evidence="6 7" key="1">
    <citation type="submission" date="2016-10" db="EMBL/GenBank/DDBJ databases">
        <authorList>
            <person name="de Groot N.N."/>
        </authorList>
    </citation>
    <scope>NUCLEOTIDE SEQUENCE [LARGE SCALE GENOMIC DNA]</scope>
    <source>
        <strain evidence="7">P4-7,KCTC 19426,CECT 7604</strain>
    </source>
</reference>
<protein>
    <recommendedName>
        <fullName evidence="4">Cys-tRNA(Pro)/Cys-tRNA(Cys) deacylase</fullName>
        <ecNumber evidence="4">4.2.-.-</ecNumber>
    </recommendedName>
</protein>
<dbReference type="GO" id="GO:0016829">
    <property type="term" value="F:lyase activity"/>
    <property type="evidence" value="ECO:0007669"/>
    <property type="project" value="UniProtKB-KW"/>
</dbReference>
<evidence type="ECO:0000256" key="3">
    <source>
        <dbReference type="ARBA" id="ARBA00023239"/>
    </source>
</evidence>
<dbReference type="RefSeq" id="WP_090474276.1">
    <property type="nucleotide sequence ID" value="NZ_LT629710.1"/>
</dbReference>
<keyword evidence="2 4" id="KW-0648">Protein biosynthesis</keyword>
<dbReference type="EC" id="4.2.-.-" evidence="4"/>
<dbReference type="SUPFAM" id="SSF55826">
    <property type="entry name" value="YbaK/ProRS associated domain"/>
    <property type="match status" value="1"/>
</dbReference>
<dbReference type="InterPro" id="IPR036754">
    <property type="entry name" value="YbaK/aa-tRNA-synt-asso_dom_sf"/>
</dbReference>
<dbReference type="Proteomes" id="UP000198741">
    <property type="component" value="Chromosome I"/>
</dbReference>
<keyword evidence="7" id="KW-1185">Reference proteome</keyword>
<dbReference type="InterPro" id="IPR004369">
    <property type="entry name" value="Prolyl-tRNA_editing_YbaK/EbsC"/>
</dbReference>
<dbReference type="EMBL" id="LT629710">
    <property type="protein sequence ID" value="SDO26581.1"/>
    <property type="molecule type" value="Genomic_DNA"/>
</dbReference>
<feature type="domain" description="YbaK/aminoacyl-tRNA synthetase-associated" evidence="5">
    <location>
        <begin position="35"/>
        <end position="146"/>
    </location>
</feature>
<keyword evidence="3 4" id="KW-0456">Lyase</keyword>
<dbReference type="STRING" id="1090615.SAMN04515671_0364"/>
<organism evidence="6 7">
    <name type="scientific">Nakamurella panacisegetis</name>
    <dbReference type="NCBI Taxonomy" id="1090615"/>
    <lineage>
        <taxon>Bacteria</taxon>
        <taxon>Bacillati</taxon>
        <taxon>Actinomycetota</taxon>
        <taxon>Actinomycetes</taxon>
        <taxon>Nakamurellales</taxon>
        <taxon>Nakamurellaceae</taxon>
        <taxon>Nakamurella</taxon>
    </lineage>
</organism>
<dbReference type="CDD" id="cd00002">
    <property type="entry name" value="YbaK_deacylase"/>
    <property type="match status" value="1"/>
</dbReference>
<evidence type="ECO:0000256" key="1">
    <source>
        <dbReference type="ARBA" id="ARBA00009798"/>
    </source>
</evidence>
<dbReference type="OrthoDB" id="9809296at2"/>
<dbReference type="Pfam" id="PF04073">
    <property type="entry name" value="tRNA_edit"/>
    <property type="match status" value="1"/>
</dbReference>
<proteinExistence type="inferred from homology"/>
<dbReference type="GO" id="GO:0002161">
    <property type="term" value="F:aminoacyl-tRNA deacylase activity"/>
    <property type="evidence" value="ECO:0007669"/>
    <property type="project" value="InterPro"/>
</dbReference>
<dbReference type="PANTHER" id="PTHR30411:SF0">
    <property type="entry name" value="CYS-TRNA(PRO)_CYS-TRNA(CYS) DEACYLASE YBAK"/>
    <property type="match status" value="1"/>
</dbReference>
<evidence type="ECO:0000256" key="2">
    <source>
        <dbReference type="ARBA" id="ARBA00022917"/>
    </source>
</evidence>
<evidence type="ECO:0000256" key="4">
    <source>
        <dbReference type="PIRNR" id="PIRNR006181"/>
    </source>
</evidence>
<gene>
    <name evidence="6" type="ORF">SAMN04515671_0364</name>
</gene>
<dbReference type="InterPro" id="IPR007214">
    <property type="entry name" value="YbaK/aa-tRNA-synth-assoc-dom"/>
</dbReference>
<dbReference type="AlphaFoldDB" id="A0A1H0I663"/>